<dbReference type="RefSeq" id="WP_255188940.1">
    <property type="nucleotide sequence ID" value="NZ_CP113517.1"/>
</dbReference>
<gene>
    <name evidence="2" type="ORF">NM686_016470</name>
</gene>
<dbReference type="SMART" id="SM00947">
    <property type="entry name" value="Pro_CA"/>
    <property type="match status" value="1"/>
</dbReference>
<dbReference type="InterPro" id="IPR001765">
    <property type="entry name" value="Carbonic_anhydrase"/>
</dbReference>
<dbReference type="Pfam" id="PF00484">
    <property type="entry name" value="Pro_CA"/>
    <property type="match status" value="1"/>
</dbReference>
<dbReference type="EMBL" id="CP113517">
    <property type="protein sequence ID" value="WAR43951.1"/>
    <property type="molecule type" value="Genomic_DNA"/>
</dbReference>
<dbReference type="SUPFAM" id="SSF53056">
    <property type="entry name" value="beta-carbonic anhydrase, cab"/>
    <property type="match status" value="1"/>
</dbReference>
<organism evidence="2 3">
    <name type="scientific">Methylomonas rapida</name>
    <dbReference type="NCBI Taxonomy" id="2963939"/>
    <lineage>
        <taxon>Bacteria</taxon>
        <taxon>Pseudomonadati</taxon>
        <taxon>Pseudomonadota</taxon>
        <taxon>Gammaproteobacteria</taxon>
        <taxon>Methylococcales</taxon>
        <taxon>Methylococcaceae</taxon>
        <taxon>Methylomonas</taxon>
    </lineage>
</organism>
<name>A0ABY7GHP6_9GAMM</name>
<proteinExistence type="inferred from homology"/>
<evidence type="ECO:0000256" key="1">
    <source>
        <dbReference type="ARBA" id="ARBA00006217"/>
    </source>
</evidence>
<evidence type="ECO:0000313" key="2">
    <source>
        <dbReference type="EMBL" id="WAR43951.1"/>
    </source>
</evidence>
<reference evidence="2" key="1">
    <citation type="submission" date="2022-11" db="EMBL/GenBank/DDBJ databases">
        <title>Methylomonas rapida sp. nov., Carotenoid-Producing Obligate Methanotrophs with High Growth Characteristics and Biotechnological Potential.</title>
        <authorList>
            <person name="Tikhonova E.N."/>
            <person name="Suleimanov R.Z."/>
            <person name="Miroshnikov K."/>
            <person name="Oshkin I.Y."/>
            <person name="Belova S.E."/>
            <person name="Danilova O.V."/>
            <person name="Ashikhmin A."/>
            <person name="Konopkin A."/>
            <person name="But S.Y."/>
            <person name="Khmelenina V.N."/>
            <person name="Kuznetsov N."/>
            <person name="Pimenov N.V."/>
            <person name="Dedysh S.N."/>
        </authorList>
    </citation>
    <scope>NUCLEOTIDE SEQUENCE</scope>
    <source>
        <strain evidence="2">MP1</strain>
    </source>
</reference>
<sequence>MKTLTKEMQAAITPAMALELLKEGNKRFVNNLKINRNLLQQANETSDGQHPFAVILSCMDSRTSVELIFDQGLGDVFSIRIAGNIINPDILGSMEFACKVAGSKVIVVLGHSKCGAVKGACDQVEMDNLTALLSKILPAVDQETTETKNRTSSNGEFVEKVSAINVKRTVKTVIDCSPILRELIESGRVGIVGANHDIATGEVDFYKDTLIIN</sequence>
<dbReference type="Gene3D" id="3.40.1050.10">
    <property type="entry name" value="Carbonic anhydrase"/>
    <property type="match status" value="1"/>
</dbReference>
<comment type="similarity">
    <text evidence="1">Belongs to the beta-class carbonic anhydrase family.</text>
</comment>
<protein>
    <submittedName>
        <fullName evidence="2">Carbonic anhydrase family protein</fullName>
    </submittedName>
</protein>
<dbReference type="CDD" id="cd03378">
    <property type="entry name" value="beta_CA_cladeC"/>
    <property type="match status" value="1"/>
</dbReference>
<dbReference type="Proteomes" id="UP001162780">
    <property type="component" value="Chromosome"/>
</dbReference>
<dbReference type="PANTHER" id="PTHR11002">
    <property type="entry name" value="CARBONIC ANHYDRASE"/>
    <property type="match status" value="1"/>
</dbReference>
<evidence type="ECO:0000313" key="3">
    <source>
        <dbReference type="Proteomes" id="UP001162780"/>
    </source>
</evidence>
<keyword evidence="3" id="KW-1185">Reference proteome</keyword>
<accession>A0ABY7GHP6</accession>
<dbReference type="PANTHER" id="PTHR11002:SF79">
    <property type="entry name" value="CARBONIC ANHYDRASE 2"/>
    <property type="match status" value="1"/>
</dbReference>
<dbReference type="NCBIfam" id="NF011765">
    <property type="entry name" value="PRK15219.1"/>
    <property type="match status" value="1"/>
</dbReference>
<dbReference type="InterPro" id="IPR036874">
    <property type="entry name" value="Carbonic_anhydrase_sf"/>
</dbReference>